<feature type="transmembrane region" description="Helical" evidence="2">
    <location>
        <begin position="43"/>
        <end position="64"/>
    </location>
</feature>
<name>A0A2T2ZXM6_9PEZI</name>
<evidence type="ECO:0000313" key="4">
    <source>
        <dbReference type="Proteomes" id="UP000241462"/>
    </source>
</evidence>
<keyword evidence="2" id="KW-1133">Transmembrane helix</keyword>
<proteinExistence type="predicted"/>
<feature type="compositionally biased region" description="Polar residues" evidence="1">
    <location>
        <begin position="91"/>
        <end position="100"/>
    </location>
</feature>
<dbReference type="InParanoid" id="A0A2T2ZXM6"/>
<protein>
    <submittedName>
        <fullName evidence="3">Uncharacterized protein</fullName>
    </submittedName>
</protein>
<keyword evidence="2" id="KW-0472">Membrane</keyword>
<gene>
    <name evidence="3" type="ORF">BD289DRAFT_105989</name>
</gene>
<evidence type="ECO:0000256" key="2">
    <source>
        <dbReference type="SAM" id="Phobius"/>
    </source>
</evidence>
<evidence type="ECO:0000313" key="3">
    <source>
        <dbReference type="EMBL" id="PSR79105.1"/>
    </source>
</evidence>
<dbReference type="Proteomes" id="UP000241462">
    <property type="component" value="Unassembled WGS sequence"/>
</dbReference>
<evidence type="ECO:0000256" key="1">
    <source>
        <dbReference type="SAM" id="MobiDB-lite"/>
    </source>
</evidence>
<sequence length="153" mass="17079">MQAHLVLHGMHYAVGTEQEAEREEEEGKTECQTAKAAHGWANAWQGGTGVAILWFLLGMLYLLVRRQSKEEAWNEGSQRLIAGNSKRQRQTENLAQAQITSSRQRRPASSSQREAYLAKQRGPAQSARARFVSEQVSDVSLSTTMVQNVLEVP</sequence>
<keyword evidence="2" id="KW-0812">Transmembrane</keyword>
<reference evidence="3 4" key="1">
    <citation type="journal article" date="2018" name="Mycol. Prog.">
        <title>Coniella lustricola, a new species from submerged detritus.</title>
        <authorList>
            <person name="Raudabaugh D.B."/>
            <person name="Iturriaga T."/>
            <person name="Carver A."/>
            <person name="Mondo S."/>
            <person name="Pangilinan J."/>
            <person name="Lipzen A."/>
            <person name="He G."/>
            <person name="Amirebrahimi M."/>
            <person name="Grigoriev I.V."/>
            <person name="Miller A.N."/>
        </authorList>
    </citation>
    <scope>NUCLEOTIDE SEQUENCE [LARGE SCALE GENOMIC DNA]</scope>
    <source>
        <strain evidence="3 4">B22-T-1</strain>
    </source>
</reference>
<organism evidence="3 4">
    <name type="scientific">Coniella lustricola</name>
    <dbReference type="NCBI Taxonomy" id="2025994"/>
    <lineage>
        <taxon>Eukaryota</taxon>
        <taxon>Fungi</taxon>
        <taxon>Dikarya</taxon>
        <taxon>Ascomycota</taxon>
        <taxon>Pezizomycotina</taxon>
        <taxon>Sordariomycetes</taxon>
        <taxon>Sordariomycetidae</taxon>
        <taxon>Diaporthales</taxon>
        <taxon>Schizoparmaceae</taxon>
        <taxon>Coniella</taxon>
    </lineage>
</organism>
<dbReference type="EMBL" id="KZ678579">
    <property type="protein sequence ID" value="PSR79105.1"/>
    <property type="molecule type" value="Genomic_DNA"/>
</dbReference>
<feature type="region of interest" description="Disordered" evidence="1">
    <location>
        <begin position="74"/>
        <end position="122"/>
    </location>
</feature>
<keyword evidence="4" id="KW-1185">Reference proteome</keyword>
<dbReference type="AlphaFoldDB" id="A0A2T2ZXM6"/>
<accession>A0A2T2ZXM6</accession>